<proteinExistence type="predicted"/>
<feature type="region of interest" description="Disordered" evidence="1">
    <location>
        <begin position="25"/>
        <end position="45"/>
    </location>
</feature>
<feature type="domain" description="Peptidase M28" evidence="2">
    <location>
        <begin position="246"/>
        <end position="460"/>
    </location>
</feature>
<dbReference type="RefSeq" id="WP_179529695.1">
    <property type="nucleotide sequence ID" value="NZ_JACBZI010000001.1"/>
</dbReference>
<dbReference type="SUPFAM" id="SSF52025">
    <property type="entry name" value="PA domain"/>
    <property type="match status" value="1"/>
</dbReference>
<dbReference type="InterPro" id="IPR046450">
    <property type="entry name" value="PA_dom_sf"/>
</dbReference>
<dbReference type="AlphaFoldDB" id="A0A7Z0C321"/>
<evidence type="ECO:0000313" key="3">
    <source>
        <dbReference type="EMBL" id="NYI08604.1"/>
    </source>
</evidence>
<gene>
    <name evidence="3" type="ORF">BKA05_000119</name>
</gene>
<dbReference type="InterPro" id="IPR039373">
    <property type="entry name" value="Peptidase_M28B"/>
</dbReference>
<dbReference type="Proteomes" id="UP000537326">
    <property type="component" value="Unassembled WGS sequence"/>
</dbReference>
<dbReference type="PANTHER" id="PTHR10404">
    <property type="entry name" value="N-ACETYLATED-ALPHA-LINKED ACIDIC DIPEPTIDASE"/>
    <property type="match status" value="1"/>
</dbReference>
<name>A0A7Z0C321_9ACTN</name>
<dbReference type="SUPFAM" id="SSF53187">
    <property type="entry name" value="Zn-dependent exopeptidases"/>
    <property type="match status" value="1"/>
</dbReference>
<dbReference type="PROSITE" id="PS51318">
    <property type="entry name" value="TAT"/>
    <property type="match status" value="1"/>
</dbReference>
<dbReference type="InterPro" id="IPR007484">
    <property type="entry name" value="Peptidase_M28"/>
</dbReference>
<protein>
    <recommendedName>
        <fullName evidence="2">Peptidase M28 domain-containing protein</fullName>
    </recommendedName>
</protein>
<organism evidence="3 4">
    <name type="scientific">Nocardioides marinus</name>
    <dbReference type="NCBI Taxonomy" id="374514"/>
    <lineage>
        <taxon>Bacteria</taxon>
        <taxon>Bacillati</taxon>
        <taxon>Actinomycetota</taxon>
        <taxon>Actinomycetes</taxon>
        <taxon>Propionibacteriales</taxon>
        <taxon>Nocardioidaceae</taxon>
        <taxon>Nocardioides</taxon>
    </lineage>
</organism>
<comment type="caution">
    <text evidence="3">The sequence shown here is derived from an EMBL/GenBank/DDBJ whole genome shotgun (WGS) entry which is preliminary data.</text>
</comment>
<evidence type="ECO:0000259" key="2">
    <source>
        <dbReference type="Pfam" id="PF04389"/>
    </source>
</evidence>
<dbReference type="EMBL" id="JACBZI010000001">
    <property type="protein sequence ID" value="NYI08604.1"/>
    <property type="molecule type" value="Genomic_DNA"/>
</dbReference>
<dbReference type="Gene3D" id="3.40.630.10">
    <property type="entry name" value="Zn peptidases"/>
    <property type="match status" value="1"/>
</dbReference>
<reference evidence="3 4" key="1">
    <citation type="submission" date="2020-07" db="EMBL/GenBank/DDBJ databases">
        <title>Sequencing the genomes of 1000 actinobacteria strains.</title>
        <authorList>
            <person name="Klenk H.-P."/>
        </authorList>
    </citation>
    <scope>NUCLEOTIDE SEQUENCE [LARGE SCALE GENOMIC DNA]</scope>
    <source>
        <strain evidence="3 4">DSM 18248</strain>
    </source>
</reference>
<evidence type="ECO:0000313" key="4">
    <source>
        <dbReference type="Proteomes" id="UP000537326"/>
    </source>
</evidence>
<dbReference type="Pfam" id="PF04389">
    <property type="entry name" value="Peptidase_M28"/>
    <property type="match status" value="1"/>
</dbReference>
<sequence length="480" mass="51186">MSVDRRSLVAGTMAAAAATALNGPAAKALPQRSPGRAGRPDPMAPARLHRRVRELCDFQPRWAGYRAERQAGAWLARRLRDAGLDVEVDRYTFRKWQLDGWRTTLLSAQGRRVLPSFPIWSTAAGRGTAPLVDVGLGTEPELLARDLTGAVAVVTGKALLNVFASYPDTYHRAAELGAVAMVVTSDAPDNLIRPTSSGRNLLDENPIPAFQLGAQDLAAVRAAAGEGGRLRYRLAAEHRDGTTRDVVGHLRGSGELPGTVLVCAHYDAWFTGALDNATGVAGLIGLAEHFAALPRSQRPRDMVFVGVTGHDAGYPHLGLNHFVASRPELMADVDLFVNLDHLAAHGDEHVSGTGLTDMLGLQVDVGVQRPGDEERALFTTRHPALAATFLPHLVAHGLLLTAAVPTIPEVNANGDLEGLVGALGVPSVNLTMATPHYHTVEDTPARIPAGQLARCVRAHRDFLTDAMALPREVLRAGIGF</sequence>
<dbReference type="Gene3D" id="3.50.30.30">
    <property type="match status" value="1"/>
</dbReference>
<dbReference type="PANTHER" id="PTHR10404:SF46">
    <property type="entry name" value="VACUOLAR PROTEIN SORTING-ASSOCIATED PROTEIN 70"/>
    <property type="match status" value="1"/>
</dbReference>
<dbReference type="InterPro" id="IPR006311">
    <property type="entry name" value="TAT_signal"/>
</dbReference>
<accession>A0A7Z0C321</accession>
<evidence type="ECO:0000256" key="1">
    <source>
        <dbReference type="SAM" id="MobiDB-lite"/>
    </source>
</evidence>
<keyword evidence="4" id="KW-1185">Reference proteome</keyword>